<proteinExistence type="predicted"/>
<dbReference type="Proteomes" id="UP000075225">
    <property type="component" value="Unassembled WGS sequence"/>
</dbReference>
<feature type="compositionally biased region" description="Low complexity" evidence="1">
    <location>
        <begin position="261"/>
        <end position="291"/>
    </location>
</feature>
<evidence type="ECO:0000313" key="2">
    <source>
        <dbReference type="EMBL" id="KYK64024.1"/>
    </source>
</evidence>
<feature type="compositionally biased region" description="Polar residues" evidence="1">
    <location>
        <begin position="186"/>
        <end position="200"/>
    </location>
</feature>
<organism evidence="2 3">
    <name type="scientific">Toxoplasma gondii TgCatPRC2</name>
    <dbReference type="NCBI Taxonomy" id="1130821"/>
    <lineage>
        <taxon>Eukaryota</taxon>
        <taxon>Sar</taxon>
        <taxon>Alveolata</taxon>
        <taxon>Apicomplexa</taxon>
        <taxon>Conoidasida</taxon>
        <taxon>Coccidia</taxon>
        <taxon>Eucoccidiorida</taxon>
        <taxon>Eimeriorina</taxon>
        <taxon>Sarcocystidae</taxon>
        <taxon>Toxoplasma</taxon>
    </lineage>
</organism>
<dbReference type="EMBL" id="AHZP02002453">
    <property type="protein sequence ID" value="KYK64024.1"/>
    <property type="molecule type" value="Genomic_DNA"/>
</dbReference>
<feature type="compositionally biased region" description="Basic and acidic residues" evidence="1">
    <location>
        <begin position="1"/>
        <end position="21"/>
    </location>
</feature>
<feature type="region of interest" description="Disordered" evidence="1">
    <location>
        <begin position="1"/>
        <end position="308"/>
    </location>
</feature>
<name>A0A151H3U1_TOXGO</name>
<feature type="compositionally biased region" description="Low complexity" evidence="1">
    <location>
        <begin position="237"/>
        <end position="250"/>
    </location>
</feature>
<feature type="compositionally biased region" description="Low complexity" evidence="1">
    <location>
        <begin position="81"/>
        <end position="93"/>
    </location>
</feature>
<sequence>MVQQQRARDLKDKANALEQELRTLLSSASGQVPEPLRESGSTERRRRPIQRRCYASGAAPLVDPSLGGAPWARQRDPSKPPVAAGPSPGSSSPEQHLPAARRSQRGSGPSSSTREHPPPATGGPLPQRYTPVPTTTPPYPADVERGLGDPTPPHPKKRRLLEFLSDTARLEKTPPGHRQPLGRLALTSTESHMASSSQMASGPPQVPILAETHGRPSGSGGDIIPSLSLPLKKRPLRGPAAPRHAAAAAATPLVRQPPFPSGSLASAGTTSGTPSQPPSSMEPSAPASAPAGDPGVEPRGQLRPPDPH</sequence>
<dbReference type="AlphaFoldDB" id="A0A151H3U1"/>
<dbReference type="OrthoDB" id="10505632at2759"/>
<accession>A0A151H3U1</accession>
<comment type="caution">
    <text evidence="2">The sequence shown here is derived from an EMBL/GenBank/DDBJ whole genome shotgun (WGS) entry which is preliminary data.</text>
</comment>
<dbReference type="VEuPathDB" id="ToxoDB:TGPRC2_323010"/>
<gene>
    <name evidence="2" type="ORF">TGPRC2_323010</name>
</gene>
<evidence type="ECO:0000313" key="3">
    <source>
        <dbReference type="Proteomes" id="UP000075225"/>
    </source>
</evidence>
<reference evidence="3" key="1">
    <citation type="submission" date="2016-03" db="EMBL/GenBank/DDBJ databases">
        <authorList>
            <person name="Sibley D."/>
            <person name="Venepally P."/>
            <person name="Karamycheva S."/>
            <person name="Hadjithomas M."/>
            <person name="Khan A."/>
            <person name="Brunk B."/>
            <person name="Roos D."/>
            <person name="Caler E."/>
            <person name="Lorenzi H."/>
        </authorList>
    </citation>
    <scope>NUCLEOTIDE SEQUENCE [LARGE SCALE GENOMIC DNA]</scope>
    <source>
        <strain evidence="3">TgCatPRC2</strain>
    </source>
</reference>
<protein>
    <submittedName>
        <fullName evidence="2">KRUF family protein</fullName>
    </submittedName>
</protein>
<evidence type="ECO:0000256" key="1">
    <source>
        <dbReference type="SAM" id="MobiDB-lite"/>
    </source>
</evidence>